<dbReference type="PANTHER" id="PTHR48107">
    <property type="entry name" value="NADPH-DEPENDENT ALDEHYDE REDUCTASE-LIKE PROTEIN, CHLOROPLASTIC-RELATED"/>
    <property type="match status" value="1"/>
</dbReference>
<evidence type="ECO:0000256" key="1">
    <source>
        <dbReference type="ARBA" id="ARBA00006484"/>
    </source>
</evidence>
<dbReference type="GO" id="GO:0016614">
    <property type="term" value="F:oxidoreductase activity, acting on CH-OH group of donors"/>
    <property type="evidence" value="ECO:0007669"/>
    <property type="project" value="UniProtKB-ARBA"/>
</dbReference>
<dbReference type="SMART" id="SM00822">
    <property type="entry name" value="PKS_KR"/>
    <property type="match status" value="1"/>
</dbReference>
<dbReference type="InterPro" id="IPR020904">
    <property type="entry name" value="Sc_DH/Rdtase_CS"/>
</dbReference>
<name>A0A1G9PCI7_9BACT</name>
<dbReference type="PRINTS" id="PR00080">
    <property type="entry name" value="SDRFAMILY"/>
</dbReference>
<keyword evidence="2" id="KW-0560">Oxidoreductase</keyword>
<dbReference type="Pfam" id="PF13561">
    <property type="entry name" value="adh_short_C2"/>
    <property type="match status" value="1"/>
</dbReference>
<keyword evidence="5" id="KW-1185">Reference proteome</keyword>
<evidence type="ECO:0000256" key="2">
    <source>
        <dbReference type="ARBA" id="ARBA00023002"/>
    </source>
</evidence>
<feature type="domain" description="Ketoreductase" evidence="3">
    <location>
        <begin position="7"/>
        <end position="185"/>
    </location>
</feature>
<dbReference type="PRINTS" id="PR00081">
    <property type="entry name" value="GDHRDH"/>
</dbReference>
<dbReference type="OrthoDB" id="9788235at2"/>
<sequence length="246" mass="26331">MNSLAQKVILVTGASRGIGAAVAQHLAAAGAKVIVNYAGRRADAEATVQSIVEKGGEAFAVRADVSKPDEVKVLFDASIERFGRIDVLINNAGILIYKLIRDTTDEEFTRQFEINVRGTFNTLREAATRLADNGTIINFSSSTTRMMLPTYGTYVATKGAVEQLTRVFAKEVGARGINVNAVLPGPTNTELFLVGKTQETLDRLAALNAFNRIGEPEDIARIVVFLAGDDAKWISGQTIGLNGAMA</sequence>
<dbReference type="PANTHER" id="PTHR48107:SF7">
    <property type="entry name" value="RE15974P"/>
    <property type="match status" value="1"/>
</dbReference>
<comment type="similarity">
    <text evidence="1">Belongs to the short-chain dehydrogenases/reductases (SDR) family.</text>
</comment>
<accession>A0A1G9PCI7</accession>
<dbReference type="SUPFAM" id="SSF51735">
    <property type="entry name" value="NAD(P)-binding Rossmann-fold domains"/>
    <property type="match status" value="1"/>
</dbReference>
<dbReference type="EMBL" id="FNGS01000004">
    <property type="protein sequence ID" value="SDL96490.1"/>
    <property type="molecule type" value="Genomic_DNA"/>
</dbReference>
<evidence type="ECO:0000313" key="5">
    <source>
        <dbReference type="Proteomes" id="UP000198901"/>
    </source>
</evidence>
<proteinExistence type="inferred from homology"/>
<dbReference type="InterPro" id="IPR036291">
    <property type="entry name" value="NAD(P)-bd_dom_sf"/>
</dbReference>
<gene>
    <name evidence="4" type="ORF">SAMN04488090_2124</name>
</gene>
<dbReference type="InterPro" id="IPR002347">
    <property type="entry name" value="SDR_fam"/>
</dbReference>
<reference evidence="4 5" key="1">
    <citation type="submission" date="2016-10" db="EMBL/GenBank/DDBJ databases">
        <authorList>
            <person name="de Groot N.N."/>
        </authorList>
    </citation>
    <scope>NUCLEOTIDE SEQUENCE [LARGE SCALE GENOMIC DNA]</scope>
    <source>
        <strain evidence="4 5">DSM 21668</strain>
    </source>
</reference>
<organism evidence="4 5">
    <name type="scientific">Siphonobacter aquaeclarae</name>
    <dbReference type="NCBI Taxonomy" id="563176"/>
    <lineage>
        <taxon>Bacteria</taxon>
        <taxon>Pseudomonadati</taxon>
        <taxon>Bacteroidota</taxon>
        <taxon>Cytophagia</taxon>
        <taxon>Cytophagales</taxon>
        <taxon>Cytophagaceae</taxon>
        <taxon>Siphonobacter</taxon>
    </lineage>
</organism>
<dbReference type="PROSITE" id="PS00061">
    <property type="entry name" value="ADH_SHORT"/>
    <property type="match status" value="1"/>
</dbReference>
<dbReference type="AlphaFoldDB" id="A0A1G9PCI7"/>
<dbReference type="FunFam" id="3.40.50.720:FF:000084">
    <property type="entry name" value="Short-chain dehydrogenase reductase"/>
    <property type="match status" value="1"/>
</dbReference>
<dbReference type="STRING" id="563176.SAMN04488090_2124"/>
<dbReference type="RefSeq" id="WP_093201547.1">
    <property type="nucleotide sequence ID" value="NZ_FNGS01000004.1"/>
</dbReference>
<dbReference type="InterPro" id="IPR057326">
    <property type="entry name" value="KR_dom"/>
</dbReference>
<evidence type="ECO:0000259" key="3">
    <source>
        <dbReference type="SMART" id="SM00822"/>
    </source>
</evidence>
<dbReference type="Gene3D" id="3.40.50.720">
    <property type="entry name" value="NAD(P)-binding Rossmann-like Domain"/>
    <property type="match status" value="1"/>
</dbReference>
<dbReference type="Proteomes" id="UP000198901">
    <property type="component" value="Unassembled WGS sequence"/>
</dbReference>
<evidence type="ECO:0000313" key="4">
    <source>
        <dbReference type="EMBL" id="SDL96490.1"/>
    </source>
</evidence>
<protein>
    <submittedName>
        <fullName evidence="4">3-oxoacyl-[acyl-carrier protein] reductase</fullName>
    </submittedName>
</protein>